<proteinExistence type="predicted"/>
<gene>
    <name evidence="1" type="ORF">ACAT0790_LOCUS2231</name>
</gene>
<dbReference type="Pfam" id="PF00071">
    <property type="entry name" value="Ras"/>
    <property type="match status" value="1"/>
</dbReference>
<accession>A0A7S1PN18</accession>
<dbReference type="EMBL" id="HBGE01003697">
    <property type="protein sequence ID" value="CAD9089844.1"/>
    <property type="molecule type" value="Transcribed_RNA"/>
</dbReference>
<dbReference type="GO" id="GO:0005525">
    <property type="term" value="F:GTP binding"/>
    <property type="evidence" value="ECO:0007669"/>
    <property type="project" value="InterPro"/>
</dbReference>
<dbReference type="SUPFAM" id="SSF52540">
    <property type="entry name" value="P-loop containing nucleoside triphosphate hydrolases"/>
    <property type="match status" value="1"/>
</dbReference>
<organism evidence="1">
    <name type="scientific">Alexandrium catenella</name>
    <name type="common">Red tide dinoflagellate</name>
    <name type="synonym">Gonyaulax catenella</name>
    <dbReference type="NCBI Taxonomy" id="2925"/>
    <lineage>
        <taxon>Eukaryota</taxon>
        <taxon>Sar</taxon>
        <taxon>Alveolata</taxon>
        <taxon>Dinophyceae</taxon>
        <taxon>Gonyaulacales</taxon>
        <taxon>Pyrocystaceae</taxon>
        <taxon>Alexandrium</taxon>
    </lineage>
</organism>
<sequence>MPPSALLDMLLIGPPKVGKTKLLEQFVLSHDSKAELAEFELRREMIMGHHALRGSGAKEVMNVLDCSGVDDAWPYVEEWFAHARYCILVYNVADKGSLSYARRVFENGRASGAELILYGNTYEMQKPNARISRDVVVDCIMAAKDLAARNSCVSMEGQDLRLLVESLL</sequence>
<name>A0A7S1PN18_ALECA</name>
<dbReference type="GO" id="GO:0003924">
    <property type="term" value="F:GTPase activity"/>
    <property type="evidence" value="ECO:0007669"/>
    <property type="project" value="InterPro"/>
</dbReference>
<dbReference type="AlphaFoldDB" id="A0A7S1PN18"/>
<dbReference type="Gene3D" id="3.40.50.300">
    <property type="entry name" value="P-loop containing nucleotide triphosphate hydrolases"/>
    <property type="match status" value="1"/>
</dbReference>
<protein>
    <submittedName>
        <fullName evidence="1">Uncharacterized protein</fullName>
    </submittedName>
</protein>
<dbReference type="InterPro" id="IPR001806">
    <property type="entry name" value="Small_GTPase"/>
</dbReference>
<reference evidence="1" key="1">
    <citation type="submission" date="2021-01" db="EMBL/GenBank/DDBJ databases">
        <authorList>
            <person name="Corre E."/>
            <person name="Pelletier E."/>
            <person name="Niang G."/>
            <person name="Scheremetjew M."/>
            <person name="Finn R."/>
            <person name="Kale V."/>
            <person name="Holt S."/>
            <person name="Cochrane G."/>
            <person name="Meng A."/>
            <person name="Brown T."/>
            <person name="Cohen L."/>
        </authorList>
    </citation>
    <scope>NUCLEOTIDE SEQUENCE</scope>
    <source>
        <strain evidence="1">OF101</strain>
    </source>
</reference>
<evidence type="ECO:0000313" key="1">
    <source>
        <dbReference type="EMBL" id="CAD9089844.1"/>
    </source>
</evidence>
<dbReference type="InterPro" id="IPR027417">
    <property type="entry name" value="P-loop_NTPase"/>
</dbReference>